<accession>A0A132UB26</accession>
<dbReference type="PATRIC" id="fig|483937.3.peg.5533"/>
<reference evidence="2 3" key="1">
    <citation type="submission" date="2015-08" db="EMBL/GenBank/DDBJ databases">
        <title>Genomes of Paenibacillus riograndensis.</title>
        <authorList>
            <person name="Sant'Anna F.H."/>
            <person name="Souza R."/>
            <person name="Ambrosini A."/>
            <person name="Bach E."/>
            <person name="Fernandes G."/>
            <person name="Balsanelli E."/>
            <person name="Baura V.A."/>
            <person name="Pedrosa F.O."/>
            <person name="Souza E.M."/>
            <person name="Passaglia L."/>
        </authorList>
    </citation>
    <scope>NUCLEOTIDE SEQUENCE [LARGE SCALE GENOMIC DNA]</scope>
    <source>
        <strain evidence="2 3">CAS34</strain>
    </source>
</reference>
<gene>
    <name evidence="2" type="ORF">AMQ84_02705</name>
</gene>
<proteinExistence type="predicted"/>
<keyword evidence="1" id="KW-1133">Transmembrane helix</keyword>
<keyword evidence="1" id="KW-0812">Transmembrane</keyword>
<dbReference type="Proteomes" id="UP000070475">
    <property type="component" value="Unassembled WGS sequence"/>
</dbReference>
<name>A0A132UB26_9BACL</name>
<dbReference type="RefSeq" id="WP_060819542.1">
    <property type="nucleotide sequence ID" value="NZ_LIRB01000095.1"/>
</dbReference>
<evidence type="ECO:0000313" key="2">
    <source>
        <dbReference type="EMBL" id="KWX80691.1"/>
    </source>
</evidence>
<feature type="transmembrane region" description="Helical" evidence="1">
    <location>
        <begin position="14"/>
        <end position="32"/>
    </location>
</feature>
<evidence type="ECO:0000313" key="3">
    <source>
        <dbReference type="Proteomes" id="UP000070475"/>
    </source>
</evidence>
<organism evidence="2 3">
    <name type="scientific">Paenibacillus riograndensis</name>
    <dbReference type="NCBI Taxonomy" id="483937"/>
    <lineage>
        <taxon>Bacteria</taxon>
        <taxon>Bacillati</taxon>
        <taxon>Bacillota</taxon>
        <taxon>Bacilli</taxon>
        <taxon>Bacillales</taxon>
        <taxon>Paenibacillaceae</taxon>
        <taxon>Paenibacillus</taxon>
        <taxon>Paenibacillus sonchi group</taxon>
    </lineage>
</organism>
<evidence type="ECO:0000256" key="1">
    <source>
        <dbReference type="SAM" id="Phobius"/>
    </source>
</evidence>
<keyword evidence="1" id="KW-0472">Membrane</keyword>
<protein>
    <submittedName>
        <fullName evidence="2">Uncharacterized protein</fullName>
    </submittedName>
</protein>
<comment type="caution">
    <text evidence="2">The sequence shown here is derived from an EMBL/GenBank/DDBJ whole genome shotgun (WGS) entry which is preliminary data.</text>
</comment>
<sequence length="172" mass="19309">MLDFIKKELRLKNLVSYSCALVTAVLVSVVLYNSHAFADLQGIIYPDSYDSTYGIRNTGSNLTGLTYSYWRDESVQGNSNTPTTVYFSKVRTELGSSSPSGAQFGVYKIVDLRDKRYLDWYAQFITTTKTVPTNYTANMGSLYSEMTVYADPLGIDGSQANVRYDRIAYANR</sequence>
<keyword evidence="3" id="KW-1185">Reference proteome</keyword>
<dbReference type="OrthoDB" id="9858183at2"/>
<dbReference type="EMBL" id="LIRB01000095">
    <property type="protein sequence ID" value="KWX80691.1"/>
    <property type="molecule type" value="Genomic_DNA"/>
</dbReference>
<dbReference type="AlphaFoldDB" id="A0A132UB26"/>